<organism evidence="13 14">
    <name type="scientific">Rhodococcus pseudokoreensis</name>
    <dbReference type="NCBI Taxonomy" id="2811421"/>
    <lineage>
        <taxon>Bacteria</taxon>
        <taxon>Bacillati</taxon>
        <taxon>Actinomycetota</taxon>
        <taxon>Actinomycetes</taxon>
        <taxon>Mycobacteriales</taxon>
        <taxon>Nocardiaceae</taxon>
        <taxon>Rhodococcus</taxon>
    </lineage>
</organism>
<dbReference type="InterPro" id="IPR005959">
    <property type="entry name" value="Fumarylacetoacetase"/>
</dbReference>
<evidence type="ECO:0000256" key="2">
    <source>
        <dbReference type="ARBA" id="ARBA00001946"/>
    </source>
</evidence>
<keyword evidence="10" id="KW-0585">Phenylalanine catabolism</keyword>
<evidence type="ECO:0000259" key="12">
    <source>
        <dbReference type="Pfam" id="PF09298"/>
    </source>
</evidence>
<dbReference type="InterPro" id="IPR036462">
    <property type="entry name" value="Fumarylacetoacetase_N_sf"/>
</dbReference>
<evidence type="ECO:0000256" key="4">
    <source>
        <dbReference type="ARBA" id="ARBA00012094"/>
    </source>
</evidence>
<proteinExistence type="predicted"/>
<dbReference type="Pfam" id="PF09298">
    <property type="entry name" value="FAA_hydrolase_N"/>
    <property type="match status" value="1"/>
</dbReference>
<dbReference type="Proteomes" id="UP000662986">
    <property type="component" value="Chromosome"/>
</dbReference>
<dbReference type="RefSeq" id="WP_206009812.1">
    <property type="nucleotide sequence ID" value="NZ_CP070619.1"/>
</dbReference>
<evidence type="ECO:0000259" key="11">
    <source>
        <dbReference type="Pfam" id="PF01557"/>
    </source>
</evidence>
<evidence type="ECO:0000256" key="5">
    <source>
        <dbReference type="ARBA" id="ARBA00022723"/>
    </source>
</evidence>
<keyword evidence="14" id="KW-1185">Reference proteome</keyword>
<evidence type="ECO:0000256" key="1">
    <source>
        <dbReference type="ARBA" id="ARBA00001913"/>
    </source>
</evidence>
<reference evidence="13 14" key="1">
    <citation type="journal article" date="2021" name="Microbiol. Resour. Announc.">
        <title>Complete Genome Sequences of Two Rhodococcus sp. Strains with Large and Linear Chromosomes, Isolated from Apple Rhizosphere.</title>
        <authorList>
            <person name="Benning S."/>
            <person name="Brugnone N."/>
            <person name="Siani R."/>
            <person name="Kublik S."/>
            <person name="Schloter M."/>
            <person name="Rad V."/>
        </authorList>
    </citation>
    <scope>NUCLEOTIDE SEQUENCE [LARGE SCALE GENOMIC DNA]</scope>
    <source>
        <strain evidence="13 14">R79</strain>
    </source>
</reference>
<keyword evidence="8" id="KW-0460">Magnesium</keyword>
<dbReference type="NCBIfam" id="TIGR01266">
    <property type="entry name" value="fum_ac_acetase"/>
    <property type="match status" value="1"/>
</dbReference>
<dbReference type="SUPFAM" id="SSF56529">
    <property type="entry name" value="FAH"/>
    <property type="match status" value="1"/>
</dbReference>
<dbReference type="SUPFAM" id="SSF63433">
    <property type="entry name" value="Fumarylacetoacetate hydrolase, FAH, N-terminal domain"/>
    <property type="match status" value="1"/>
</dbReference>
<name>A0A974ZX27_9NOCA</name>
<sequence>MTALEIPADSLFGLENLPYGVFSTADSAPRVGVRVGDSVVDLAATLGDDVFAQPTLNAFMAQGPDRWSEVRRQITELVQGDVADTAVFAVEDVTMHLPVAVADYVDFYASENHATNLGRLFRPDSEPLTPNWKHLPVGYHGRSSTVIVSGVDVVRPCGQRKAPNQDAPDFGPSRRLDIEAEMGFLVGVPTKLGETITPDRFADYVFGAVVVNDWSARDIQAWEYVPLGPFLGKSFATSISPWVVPLAALEAARIDTPIQDPQPLPYLRGEEKWGLDIDLAVEWNGHVVSRPPYAQMYWSPAQMLAHTTVNGATASTGDLFASGTISGPEKDQRGAFIELTWGGQEPVVVGDEKRTFLEDGDEIAISATAPGPNGTRIGFGEVRARIAPPVSTS</sequence>
<comment type="cofactor">
    <cofactor evidence="1">
        <name>Ca(2+)</name>
        <dbReference type="ChEBI" id="CHEBI:29108"/>
    </cofactor>
</comment>
<accession>A0A974ZX27</accession>
<keyword evidence="5" id="KW-0479">Metal-binding</keyword>
<evidence type="ECO:0000256" key="7">
    <source>
        <dbReference type="ARBA" id="ARBA00022837"/>
    </source>
</evidence>
<evidence type="ECO:0000313" key="13">
    <source>
        <dbReference type="EMBL" id="QSE93221.1"/>
    </source>
</evidence>
<dbReference type="EMBL" id="CP070619">
    <property type="protein sequence ID" value="QSE93221.1"/>
    <property type="molecule type" value="Genomic_DNA"/>
</dbReference>
<dbReference type="Gene3D" id="3.90.850.10">
    <property type="entry name" value="Fumarylacetoacetase-like, C-terminal domain"/>
    <property type="match status" value="1"/>
</dbReference>
<dbReference type="InterPro" id="IPR015377">
    <property type="entry name" value="Fumarylacetoacetase_N"/>
</dbReference>
<comment type="cofactor">
    <cofactor evidence="2">
        <name>Mg(2+)</name>
        <dbReference type="ChEBI" id="CHEBI:18420"/>
    </cofactor>
</comment>
<feature type="domain" description="Fumarylacetoacetase N-terminal" evidence="12">
    <location>
        <begin position="15"/>
        <end position="98"/>
    </location>
</feature>
<dbReference type="InterPro" id="IPR011234">
    <property type="entry name" value="Fumarylacetoacetase-like_C"/>
</dbReference>
<keyword evidence="6 13" id="KW-0378">Hydrolase</keyword>
<evidence type="ECO:0000313" key="14">
    <source>
        <dbReference type="Proteomes" id="UP000662986"/>
    </source>
</evidence>
<evidence type="ECO:0000256" key="3">
    <source>
        <dbReference type="ARBA" id="ARBA00004782"/>
    </source>
</evidence>
<dbReference type="Gene3D" id="2.30.30.230">
    <property type="entry name" value="Fumarylacetoacetase, N-terminal domain"/>
    <property type="match status" value="1"/>
</dbReference>
<evidence type="ECO:0000256" key="9">
    <source>
        <dbReference type="ARBA" id="ARBA00022878"/>
    </source>
</evidence>
<protein>
    <recommendedName>
        <fullName evidence="4">fumarylacetoacetase</fullName>
        <ecNumber evidence="4">3.7.1.2</ecNumber>
    </recommendedName>
</protein>
<dbReference type="PANTHER" id="PTHR43069:SF2">
    <property type="entry name" value="FUMARYLACETOACETASE"/>
    <property type="match status" value="1"/>
</dbReference>
<feature type="domain" description="Fumarylacetoacetase-like C-terminal" evidence="11">
    <location>
        <begin position="105"/>
        <end position="386"/>
    </location>
</feature>
<dbReference type="InterPro" id="IPR036663">
    <property type="entry name" value="Fumarylacetoacetase_C_sf"/>
</dbReference>
<gene>
    <name evidence="13" type="primary">fahA</name>
    <name evidence="13" type="ORF">JWS13_33830</name>
</gene>
<dbReference type="EC" id="3.7.1.2" evidence="4"/>
<keyword evidence="9" id="KW-0828">Tyrosine catabolism</keyword>
<keyword evidence="7" id="KW-0106">Calcium</keyword>
<evidence type="ECO:0000256" key="10">
    <source>
        <dbReference type="ARBA" id="ARBA00023232"/>
    </source>
</evidence>
<dbReference type="PANTHER" id="PTHR43069">
    <property type="entry name" value="FUMARYLACETOACETASE"/>
    <property type="match status" value="1"/>
</dbReference>
<evidence type="ECO:0000256" key="8">
    <source>
        <dbReference type="ARBA" id="ARBA00022842"/>
    </source>
</evidence>
<dbReference type="GO" id="GO:0004334">
    <property type="term" value="F:fumarylacetoacetase activity"/>
    <property type="evidence" value="ECO:0007669"/>
    <property type="project" value="UniProtKB-EC"/>
</dbReference>
<comment type="pathway">
    <text evidence="3">Amino-acid degradation; L-phenylalanine degradation; acetoacetate and fumarate from L-phenylalanine: step 6/6.</text>
</comment>
<dbReference type="Pfam" id="PF01557">
    <property type="entry name" value="FAA_hydrolase"/>
    <property type="match status" value="1"/>
</dbReference>
<evidence type="ECO:0000256" key="6">
    <source>
        <dbReference type="ARBA" id="ARBA00022801"/>
    </source>
</evidence>
<reference evidence="13 14" key="2">
    <citation type="journal article" date="2022" name="Arch. Microbiol.">
        <title>Rhodococcus pseudokoreensis sp. nov. isolated from the rhizosphere of young M26 apple rootstocks.</title>
        <authorList>
            <person name="Kampfer P."/>
            <person name="Glaeser S.P."/>
            <person name="Blom J."/>
            <person name="Wolf J."/>
            <person name="Benning S."/>
            <person name="Schloter M."/>
            <person name="Neumann-Schaal M."/>
        </authorList>
    </citation>
    <scope>NUCLEOTIDE SEQUENCE [LARGE SCALE GENOMIC DNA]</scope>
    <source>
        <strain evidence="13 14">R79</strain>
    </source>
</reference>